<dbReference type="AlphaFoldDB" id="A0AAV4P3M0"/>
<evidence type="ECO:0000313" key="1">
    <source>
        <dbReference type="EMBL" id="GIX89802.1"/>
    </source>
</evidence>
<name>A0AAV4P3M0_CAEEX</name>
<gene>
    <name evidence="1" type="ORF">CEXT_300411</name>
</gene>
<dbReference type="EMBL" id="BPLR01021451">
    <property type="protein sequence ID" value="GIX89802.1"/>
    <property type="molecule type" value="Genomic_DNA"/>
</dbReference>
<keyword evidence="2" id="KW-1185">Reference proteome</keyword>
<evidence type="ECO:0000313" key="2">
    <source>
        <dbReference type="Proteomes" id="UP001054945"/>
    </source>
</evidence>
<reference evidence="1 2" key="1">
    <citation type="submission" date="2021-06" db="EMBL/GenBank/DDBJ databases">
        <title>Caerostris extrusa draft genome.</title>
        <authorList>
            <person name="Kono N."/>
            <person name="Arakawa K."/>
        </authorList>
    </citation>
    <scope>NUCLEOTIDE SEQUENCE [LARGE SCALE GENOMIC DNA]</scope>
</reference>
<organism evidence="1 2">
    <name type="scientific">Caerostris extrusa</name>
    <name type="common">Bark spider</name>
    <name type="synonym">Caerostris bankana</name>
    <dbReference type="NCBI Taxonomy" id="172846"/>
    <lineage>
        <taxon>Eukaryota</taxon>
        <taxon>Metazoa</taxon>
        <taxon>Ecdysozoa</taxon>
        <taxon>Arthropoda</taxon>
        <taxon>Chelicerata</taxon>
        <taxon>Arachnida</taxon>
        <taxon>Araneae</taxon>
        <taxon>Araneomorphae</taxon>
        <taxon>Entelegynae</taxon>
        <taxon>Araneoidea</taxon>
        <taxon>Araneidae</taxon>
        <taxon>Caerostris</taxon>
    </lineage>
</organism>
<comment type="caution">
    <text evidence="1">The sequence shown here is derived from an EMBL/GenBank/DDBJ whole genome shotgun (WGS) entry which is preliminary data.</text>
</comment>
<dbReference type="Proteomes" id="UP001054945">
    <property type="component" value="Unassembled WGS sequence"/>
</dbReference>
<sequence length="120" mass="13815">MKFLPRPIFALKAMNSNLWSANTDYLFITTPAIELGIGFKQKWRGHNNKRCQYFSSFKTKQSPKKCLVDTCESFFLLPEPEETEQIVRDMCESRAGVYECAALKSRAEYPAQMTAFQTTP</sequence>
<protein>
    <submittedName>
        <fullName evidence="1">Uncharacterized protein</fullName>
    </submittedName>
</protein>
<accession>A0AAV4P3M0</accession>
<proteinExistence type="predicted"/>